<dbReference type="AlphaFoldDB" id="A0A1M6GKF5"/>
<keyword evidence="3" id="KW-1185">Reference proteome</keyword>
<dbReference type="EMBL" id="FQYV01000009">
    <property type="protein sequence ID" value="SHJ10427.1"/>
    <property type="molecule type" value="Genomic_DNA"/>
</dbReference>
<accession>A0A1M6GKF5</accession>
<evidence type="ECO:0000313" key="2">
    <source>
        <dbReference type="EMBL" id="SHJ10427.1"/>
    </source>
</evidence>
<evidence type="ECO:0000256" key="1">
    <source>
        <dbReference type="SAM" id="Phobius"/>
    </source>
</evidence>
<organism evidence="2 3">
    <name type="scientific">Aequorivita viscosa</name>
    <dbReference type="NCBI Taxonomy" id="797419"/>
    <lineage>
        <taxon>Bacteria</taxon>
        <taxon>Pseudomonadati</taxon>
        <taxon>Bacteroidota</taxon>
        <taxon>Flavobacteriia</taxon>
        <taxon>Flavobacteriales</taxon>
        <taxon>Flavobacteriaceae</taxon>
        <taxon>Aequorivita</taxon>
    </lineage>
</organism>
<gene>
    <name evidence="2" type="ORF">SAMN04487908_109107</name>
</gene>
<evidence type="ECO:0000313" key="3">
    <source>
        <dbReference type="Proteomes" id="UP000184172"/>
    </source>
</evidence>
<proteinExistence type="predicted"/>
<keyword evidence="1" id="KW-0812">Transmembrane</keyword>
<reference evidence="3" key="1">
    <citation type="submission" date="2016-11" db="EMBL/GenBank/DDBJ databases">
        <authorList>
            <person name="Varghese N."/>
            <person name="Submissions S."/>
        </authorList>
    </citation>
    <scope>NUCLEOTIDE SEQUENCE [LARGE SCALE GENOMIC DNA]</scope>
    <source>
        <strain evidence="3">DSM 26349</strain>
    </source>
</reference>
<keyword evidence="1" id="KW-0472">Membrane</keyword>
<dbReference type="STRING" id="797419.SAMN05216556_1117"/>
<sequence length="77" mass="7911">MNIVERYNKPTPKFFRVLRNIGLGLASVGGALLALPIVLPAAVATAATTMIISGTVLSAVSQAAVQDPEAPKPEPDA</sequence>
<protein>
    <submittedName>
        <fullName evidence="2">Uncharacterized protein</fullName>
    </submittedName>
</protein>
<feature type="transmembrane region" description="Helical" evidence="1">
    <location>
        <begin position="21"/>
        <end position="43"/>
    </location>
</feature>
<name>A0A1M6GKF5_9FLAO</name>
<dbReference type="Proteomes" id="UP000184172">
    <property type="component" value="Unassembled WGS sequence"/>
</dbReference>
<keyword evidence="1" id="KW-1133">Transmembrane helix</keyword>